<dbReference type="Pfam" id="PF13309">
    <property type="entry name" value="HTH_22"/>
    <property type="match status" value="1"/>
</dbReference>
<evidence type="ECO:0000259" key="1">
    <source>
        <dbReference type="Pfam" id="PF13309"/>
    </source>
</evidence>
<protein>
    <submittedName>
        <fullName evidence="2">Helix-turn-helix domain-containing protein</fullName>
    </submittedName>
</protein>
<dbReference type="Proteomes" id="UP001240561">
    <property type="component" value="Unassembled WGS sequence"/>
</dbReference>
<comment type="caution">
    <text evidence="2">The sequence shown here is derived from an EMBL/GenBank/DDBJ whole genome shotgun (WGS) entry which is preliminary data.</text>
</comment>
<gene>
    <name evidence="2" type="ORF">QP177_07040</name>
</gene>
<dbReference type="InterPro" id="IPR039445">
    <property type="entry name" value="DauR-like_HTH"/>
</dbReference>
<feature type="domain" description="Transcriptional regulator DauR-like HTH" evidence="1">
    <location>
        <begin position="21"/>
        <end position="68"/>
    </location>
</feature>
<dbReference type="AlphaFoldDB" id="A0ABD4ZDD8"/>
<dbReference type="PANTHER" id="PTHR35568:SF1">
    <property type="entry name" value="TRANSCRIPTIONAL REGULATOR DAUR"/>
    <property type="match status" value="1"/>
</dbReference>
<reference evidence="2 3" key="1">
    <citation type="submission" date="2023-05" db="EMBL/GenBank/DDBJ databases">
        <title>Cataloging the Phylogenetic Diversity of Human Bladder Bacteria.</title>
        <authorList>
            <person name="Du J."/>
        </authorList>
    </citation>
    <scope>NUCLEOTIDE SEQUENCE [LARGE SCALE GENOMIC DNA]</scope>
    <source>
        <strain evidence="2 3">UMB9230</strain>
    </source>
</reference>
<feature type="non-terminal residue" evidence="2">
    <location>
        <position position="1"/>
    </location>
</feature>
<proteinExistence type="predicted"/>
<sequence>KLENSIEDILCEYLDFTLLHSDKPLSLRQRENAVQVLFDKGIFNIKGAIPMVAKYLKISEPSVYRYLKAIKKKV</sequence>
<organism evidence="2 3">
    <name type="scientific">Gardnerella vaginalis</name>
    <dbReference type="NCBI Taxonomy" id="2702"/>
    <lineage>
        <taxon>Bacteria</taxon>
        <taxon>Bacillati</taxon>
        <taxon>Actinomycetota</taxon>
        <taxon>Actinomycetes</taxon>
        <taxon>Bifidobacteriales</taxon>
        <taxon>Bifidobacteriaceae</taxon>
        <taxon>Gardnerella</taxon>
    </lineage>
</organism>
<dbReference type="EMBL" id="JASOGJ010000066">
    <property type="protein sequence ID" value="MDK6696303.1"/>
    <property type="molecule type" value="Genomic_DNA"/>
</dbReference>
<name>A0ABD4ZDD8_GARVA</name>
<evidence type="ECO:0000313" key="2">
    <source>
        <dbReference type="EMBL" id="MDK6696303.1"/>
    </source>
</evidence>
<dbReference type="PANTHER" id="PTHR35568">
    <property type="entry name" value="TRANSCRIPTIONAL REGULATOR DAUR"/>
    <property type="match status" value="1"/>
</dbReference>
<dbReference type="InterPro" id="IPR039446">
    <property type="entry name" value="DauR-like"/>
</dbReference>
<evidence type="ECO:0000313" key="3">
    <source>
        <dbReference type="Proteomes" id="UP001240561"/>
    </source>
</evidence>
<accession>A0ABD4ZDD8</accession>